<dbReference type="Proteomes" id="UP001597383">
    <property type="component" value="Unassembled WGS sequence"/>
</dbReference>
<accession>A0ABW4W3J5</accession>
<dbReference type="RefSeq" id="WP_377557926.1">
    <property type="nucleotide sequence ID" value="NZ_JBHUHQ010000017.1"/>
</dbReference>
<evidence type="ECO:0000256" key="1">
    <source>
        <dbReference type="SAM" id="Coils"/>
    </source>
</evidence>
<comment type="caution">
    <text evidence="2">The sequence shown here is derived from an EMBL/GenBank/DDBJ whole genome shotgun (WGS) entry which is preliminary data.</text>
</comment>
<protein>
    <submittedName>
        <fullName evidence="2">YtxH domain-containing protein</fullName>
    </submittedName>
</protein>
<organism evidence="2 3">
    <name type="scientific">Ornithinibacillus salinisoli</name>
    <dbReference type="NCBI Taxonomy" id="1848459"/>
    <lineage>
        <taxon>Bacteria</taxon>
        <taxon>Bacillati</taxon>
        <taxon>Bacillota</taxon>
        <taxon>Bacilli</taxon>
        <taxon>Bacillales</taxon>
        <taxon>Bacillaceae</taxon>
        <taxon>Ornithinibacillus</taxon>
    </lineage>
</organism>
<reference evidence="3" key="1">
    <citation type="journal article" date="2019" name="Int. J. Syst. Evol. Microbiol.">
        <title>The Global Catalogue of Microorganisms (GCM) 10K type strain sequencing project: providing services to taxonomists for standard genome sequencing and annotation.</title>
        <authorList>
            <consortium name="The Broad Institute Genomics Platform"/>
            <consortium name="The Broad Institute Genome Sequencing Center for Infectious Disease"/>
            <person name="Wu L."/>
            <person name="Ma J."/>
        </authorList>
    </citation>
    <scope>NUCLEOTIDE SEQUENCE [LARGE SCALE GENOMIC DNA]</scope>
    <source>
        <strain evidence="3">R28</strain>
    </source>
</reference>
<sequence length="97" mass="10985">MGRNRLLASIAIGAAIGGLTALCDRDTRYYTKNKFATLQQKTSYCIQHPSETVHNAKIAFDRFNKSFTYQIENATNALEQVENTLDKVTKKTKQIEQ</sequence>
<proteinExistence type="predicted"/>
<keyword evidence="1" id="KW-0175">Coiled coil</keyword>
<evidence type="ECO:0000313" key="3">
    <source>
        <dbReference type="Proteomes" id="UP001597383"/>
    </source>
</evidence>
<dbReference type="EMBL" id="JBHUHQ010000017">
    <property type="protein sequence ID" value="MFD2045283.1"/>
    <property type="molecule type" value="Genomic_DNA"/>
</dbReference>
<name>A0ABW4W3J5_9BACI</name>
<feature type="coiled-coil region" evidence="1">
    <location>
        <begin position="64"/>
        <end position="91"/>
    </location>
</feature>
<gene>
    <name evidence="2" type="ORF">ACFSJF_13465</name>
</gene>
<evidence type="ECO:0000313" key="2">
    <source>
        <dbReference type="EMBL" id="MFD2045283.1"/>
    </source>
</evidence>
<keyword evidence="3" id="KW-1185">Reference proteome</keyword>